<dbReference type="EMBL" id="UYWY01025728">
    <property type="protein sequence ID" value="VDM49924.1"/>
    <property type="molecule type" value="Genomic_DNA"/>
</dbReference>
<keyword evidence="2" id="KW-1185">Reference proteome</keyword>
<gene>
    <name evidence="1" type="ORF">TCNE_LOCUS18603</name>
</gene>
<evidence type="ECO:0000313" key="1">
    <source>
        <dbReference type="EMBL" id="VDM49924.1"/>
    </source>
</evidence>
<reference evidence="3" key="1">
    <citation type="submission" date="2016-06" db="UniProtKB">
        <authorList>
            <consortium name="WormBaseParasite"/>
        </authorList>
    </citation>
    <scope>IDENTIFICATION</scope>
</reference>
<evidence type="ECO:0000313" key="3">
    <source>
        <dbReference type="WBParaSite" id="TCNE_0001860701-mRNA-1"/>
    </source>
</evidence>
<accession>A0A183VCY3</accession>
<dbReference type="AlphaFoldDB" id="A0A183VCY3"/>
<dbReference type="WBParaSite" id="TCNE_0001860701-mRNA-1">
    <property type="protein sequence ID" value="TCNE_0001860701-mRNA-1"/>
    <property type="gene ID" value="TCNE_0001860701"/>
</dbReference>
<name>A0A183VCY3_TOXCA</name>
<dbReference type="Proteomes" id="UP000050794">
    <property type="component" value="Unassembled WGS sequence"/>
</dbReference>
<sequence length="125" mass="13787">MTSTHYRQDLKGLLGDMVMRLVSAVRTVDELRKLPADSFFVTVNGKVVEWQQLDAGVSFEVHIRLRGGKGAARCGGVSAHHAWSWVQAADLGESYFFPNCTATEAAESRSKILQSPKIALIDYAF</sequence>
<proteinExistence type="predicted"/>
<reference evidence="1 2" key="2">
    <citation type="submission" date="2018-11" db="EMBL/GenBank/DDBJ databases">
        <authorList>
            <consortium name="Pathogen Informatics"/>
        </authorList>
    </citation>
    <scope>NUCLEOTIDE SEQUENCE [LARGE SCALE GENOMIC DNA]</scope>
</reference>
<protein>
    <submittedName>
        <fullName evidence="3">DUF3883 domain-containing protein</fullName>
    </submittedName>
</protein>
<evidence type="ECO:0000313" key="2">
    <source>
        <dbReference type="Proteomes" id="UP000050794"/>
    </source>
</evidence>
<organism evidence="2 3">
    <name type="scientific">Toxocara canis</name>
    <name type="common">Canine roundworm</name>
    <dbReference type="NCBI Taxonomy" id="6265"/>
    <lineage>
        <taxon>Eukaryota</taxon>
        <taxon>Metazoa</taxon>
        <taxon>Ecdysozoa</taxon>
        <taxon>Nematoda</taxon>
        <taxon>Chromadorea</taxon>
        <taxon>Rhabditida</taxon>
        <taxon>Spirurina</taxon>
        <taxon>Ascaridomorpha</taxon>
        <taxon>Ascaridoidea</taxon>
        <taxon>Toxocaridae</taxon>
        <taxon>Toxocara</taxon>
    </lineage>
</organism>